<dbReference type="Proteomes" id="UP000032566">
    <property type="component" value="Unassembled WGS sequence"/>
</dbReference>
<protein>
    <submittedName>
        <fullName evidence="1">Uncharacterized protein</fullName>
    </submittedName>
</protein>
<proteinExistence type="predicted"/>
<keyword evidence="2" id="KW-1185">Reference proteome</keyword>
<dbReference type="AlphaFoldDB" id="A0A0D7KAH7"/>
<name>A0A0D7KAH7_9BURK</name>
<sequence>MPNIGRKELYMTKLIMGVLVTPDSYETDGLLGVWWPYASLTDTKDGKELEPVTHNAHESTKDRADAVALILAARRIRTGLHC</sequence>
<evidence type="ECO:0000313" key="1">
    <source>
        <dbReference type="EMBL" id="KJA11285.1"/>
    </source>
</evidence>
<accession>A0A0D7KAH7</accession>
<dbReference type="EMBL" id="JXYQ01000017">
    <property type="protein sequence ID" value="KJA11285.1"/>
    <property type="molecule type" value="Genomic_DNA"/>
</dbReference>
<dbReference type="STRING" id="80878.RP29_06045"/>
<reference evidence="1 2" key="1">
    <citation type="submission" date="2014-12" db="EMBL/GenBank/DDBJ databases">
        <title>Isolation of bacteria from lake water.</title>
        <authorList>
            <person name="Sheng K.-Y."/>
            <person name="Chin P.-S."/>
            <person name="Chan K.-G."/>
            <person name="Tan G.S."/>
        </authorList>
    </citation>
    <scope>NUCLEOTIDE SEQUENCE [LARGE SCALE GENOMIC DNA]</scope>
    <source>
        <strain evidence="1 2">KY4</strain>
    </source>
</reference>
<gene>
    <name evidence="1" type="ORF">RP29_06045</name>
</gene>
<dbReference type="PATRIC" id="fig|80878.5.peg.524"/>
<evidence type="ECO:0000313" key="2">
    <source>
        <dbReference type="Proteomes" id="UP000032566"/>
    </source>
</evidence>
<comment type="caution">
    <text evidence="1">The sequence shown here is derived from an EMBL/GenBank/DDBJ whole genome shotgun (WGS) entry which is preliminary data.</text>
</comment>
<organism evidence="1 2">
    <name type="scientific">Acidovorax temperans</name>
    <dbReference type="NCBI Taxonomy" id="80878"/>
    <lineage>
        <taxon>Bacteria</taxon>
        <taxon>Pseudomonadati</taxon>
        <taxon>Pseudomonadota</taxon>
        <taxon>Betaproteobacteria</taxon>
        <taxon>Burkholderiales</taxon>
        <taxon>Comamonadaceae</taxon>
        <taxon>Acidovorax</taxon>
    </lineage>
</organism>